<reference evidence="3 4" key="1">
    <citation type="submission" date="2019-04" db="EMBL/GenBank/DDBJ databases">
        <title>Reference strain of H23.</title>
        <authorList>
            <person name="Luo X."/>
        </authorList>
    </citation>
    <scope>NUCLEOTIDE SEQUENCE [LARGE SCALE GENOMIC DNA]</scope>
    <source>
        <strain evidence="3 4">H23</strain>
    </source>
</reference>
<keyword evidence="2" id="KW-0732">Signal</keyword>
<dbReference type="InterPro" id="IPR019734">
    <property type="entry name" value="TPR_rpt"/>
</dbReference>
<dbReference type="SUPFAM" id="SSF48452">
    <property type="entry name" value="TPR-like"/>
    <property type="match status" value="1"/>
</dbReference>
<dbReference type="AlphaFoldDB" id="A0A4U5JWC0"/>
<evidence type="ECO:0000256" key="2">
    <source>
        <dbReference type="SAM" id="SignalP"/>
    </source>
</evidence>
<proteinExistence type="predicted"/>
<feature type="repeat" description="TPR" evidence="1">
    <location>
        <begin position="64"/>
        <end position="97"/>
    </location>
</feature>
<gene>
    <name evidence="3" type="ORF">FCE95_07550</name>
</gene>
<feature type="signal peptide" evidence="2">
    <location>
        <begin position="1"/>
        <end position="21"/>
    </location>
</feature>
<keyword evidence="1" id="KW-0802">TPR repeat</keyword>
<accession>A0A4U5JWC0</accession>
<comment type="caution">
    <text evidence="3">The sequence shown here is derived from an EMBL/GenBank/DDBJ whole genome shotgun (WGS) entry which is preliminary data.</text>
</comment>
<name>A0A4U5JWC0_9GAMM</name>
<dbReference type="PROSITE" id="PS51257">
    <property type="entry name" value="PROKAR_LIPOPROTEIN"/>
    <property type="match status" value="1"/>
</dbReference>
<dbReference type="Proteomes" id="UP000308707">
    <property type="component" value="Unassembled WGS sequence"/>
</dbReference>
<dbReference type="PROSITE" id="PS50005">
    <property type="entry name" value="TPR"/>
    <property type="match status" value="1"/>
</dbReference>
<evidence type="ECO:0000313" key="3">
    <source>
        <dbReference type="EMBL" id="TKR34290.1"/>
    </source>
</evidence>
<protein>
    <submittedName>
        <fullName evidence="3">Uncharacterized protein</fullName>
    </submittedName>
</protein>
<dbReference type="EMBL" id="SZUA01000001">
    <property type="protein sequence ID" value="TKR34290.1"/>
    <property type="molecule type" value="Genomic_DNA"/>
</dbReference>
<dbReference type="Pfam" id="PF14559">
    <property type="entry name" value="TPR_19"/>
    <property type="match status" value="1"/>
</dbReference>
<dbReference type="Gene3D" id="1.25.40.10">
    <property type="entry name" value="Tetratricopeptide repeat domain"/>
    <property type="match status" value="1"/>
</dbReference>
<organism evidence="3 4">
    <name type="scientific">Luteimonas gilva</name>
    <dbReference type="NCBI Taxonomy" id="2572684"/>
    <lineage>
        <taxon>Bacteria</taxon>
        <taxon>Pseudomonadati</taxon>
        <taxon>Pseudomonadota</taxon>
        <taxon>Gammaproteobacteria</taxon>
        <taxon>Lysobacterales</taxon>
        <taxon>Lysobacteraceae</taxon>
        <taxon>Luteimonas</taxon>
    </lineage>
</organism>
<feature type="chain" id="PRO_5020190720" evidence="2">
    <location>
        <begin position="22"/>
        <end position="173"/>
    </location>
</feature>
<evidence type="ECO:0000313" key="4">
    <source>
        <dbReference type="Proteomes" id="UP000308707"/>
    </source>
</evidence>
<sequence length="173" mass="18152">MTSAFRTVCLVASAAALAACAAAPLIQTHSLTQATPEQMVAQVRAAAGGEDSELAVQPLRDPMAEDLRENAAKFERDKRYSEAAAALDKALEIAPDDPATLQERAEIALLSGAPAQAETLARRAFEKGAKVGPLCRRHWATIEQTRLVAGDAAGAQAAKTQLGACKVAALERF</sequence>
<dbReference type="InterPro" id="IPR011990">
    <property type="entry name" value="TPR-like_helical_dom_sf"/>
</dbReference>
<dbReference type="OrthoDB" id="5957580at2"/>
<keyword evidence="4" id="KW-1185">Reference proteome</keyword>
<evidence type="ECO:0000256" key="1">
    <source>
        <dbReference type="PROSITE-ProRule" id="PRU00339"/>
    </source>
</evidence>